<evidence type="ECO:0000256" key="2">
    <source>
        <dbReference type="ARBA" id="ARBA00012536"/>
    </source>
</evidence>
<dbReference type="Pfam" id="PF05116">
    <property type="entry name" value="S6PP"/>
    <property type="match status" value="1"/>
</dbReference>
<dbReference type="GO" id="GO:0000287">
    <property type="term" value="F:magnesium ion binding"/>
    <property type="evidence" value="ECO:0007669"/>
    <property type="project" value="UniProtKB-ARBA"/>
</dbReference>
<dbReference type="Gene3D" id="3.40.50.1000">
    <property type="entry name" value="HAD superfamily/HAD-like"/>
    <property type="match status" value="1"/>
</dbReference>
<dbReference type="EMBL" id="FNOW01000003">
    <property type="protein sequence ID" value="SDX40906.1"/>
    <property type="molecule type" value="Genomic_DNA"/>
</dbReference>
<evidence type="ECO:0000256" key="4">
    <source>
        <dbReference type="ARBA" id="ARBA00022679"/>
    </source>
</evidence>
<dbReference type="InterPro" id="IPR036412">
    <property type="entry name" value="HAD-like_sf"/>
</dbReference>
<comment type="similarity">
    <text evidence="1">Belongs to the glycosyltransferase 1 family.</text>
</comment>
<evidence type="ECO:0000259" key="7">
    <source>
        <dbReference type="Pfam" id="PF05116"/>
    </source>
</evidence>
<keyword evidence="10" id="KW-1185">Reference proteome</keyword>
<protein>
    <recommendedName>
        <fullName evidence="2">sucrose-phosphate synthase</fullName>
        <ecNumber evidence="2">2.4.1.14</ecNumber>
    </recommendedName>
</protein>
<dbReference type="GO" id="GO:0046524">
    <property type="term" value="F:sucrose-phosphate synthase activity"/>
    <property type="evidence" value="ECO:0007669"/>
    <property type="project" value="UniProtKB-EC"/>
</dbReference>
<dbReference type="AlphaFoldDB" id="A0A1H3BG79"/>
<dbReference type="InterPro" id="IPR001296">
    <property type="entry name" value="Glyco_trans_1"/>
</dbReference>
<dbReference type="EC" id="2.4.1.14" evidence="2"/>
<evidence type="ECO:0000256" key="5">
    <source>
        <dbReference type="ARBA" id="ARBA00047471"/>
    </source>
</evidence>
<dbReference type="PANTHER" id="PTHR46039:SF5">
    <property type="entry name" value="SUCROSE-PHOSPHATE SYNTHASE 3-RELATED"/>
    <property type="match status" value="1"/>
</dbReference>
<dbReference type="RefSeq" id="WP_091331753.1">
    <property type="nucleotide sequence ID" value="NZ_FNOW01000003.1"/>
</dbReference>
<dbReference type="InterPro" id="IPR012821">
    <property type="entry name" value="Sucrose_P_synth_Pase-like_dom"/>
</dbReference>
<sequence length="711" mass="79437">MYILMLSIHGLIRGHDLELGRDADTGGQTKYVVDLARALGERADVSRVDLVTRRVVDPAVSADYAAPLESLSDRVRILRLDAGPDGYLPKEQLWDHLDSLVDTLTALLHEQGQWPDIVHSHYADAGYVGARLANLIGVPLVHTGHSLGRDKRQRLLAAGLDSDQIDARYNMLRRIDAEETTLASAELVITSTHNEIEEQYGLYDYYLPERMCVIPPGTDLKQFHPPTDTDPPPPFAEDIERFLDEPDKPLILALSRADHRKNIVALVEAYAEHPRLRERANLLIVAGNRDDIRDLDEGARTVLTDLLITIDAYDLYGQVAVPKHHSADEVPEIYRLVARSGGVFINPALTEPFGLTLLEAAATGLPLVATENGGPVDIIGNCHNGLLVDPLDRTAIAEALLTILEDRTLWTTYSQNGLAGVRRFYSWQAHAERYRALIGPLAERHEHIPDTPPMRRALVYRDRALFTDLDQSLLGDPEGVEQFVAMMKRNKRCANFGIVTGRRLDSVLIELKRHSIPVPDVLITSLGTEIHYSGQLVLDDYWADHVDYLWQPRAVRRALAEVPGLVPQRQIEQSRFKISYHYDPTVAPAVDDIATLLRTCELSVNVIHAFGQFLDIVPIRASKGQAVRYVAHRFGIPLEQVLVVGGSGADEDMMRGNTLAVVVANRHHEELSQLAELDRIYFAQQAHAKGILEAIEYYDFFRTCRVPEVSA</sequence>
<dbReference type="InterPro" id="IPR044161">
    <property type="entry name" value="SPS"/>
</dbReference>
<dbReference type="InterPro" id="IPR006379">
    <property type="entry name" value="HAD-SF_hydro_IIB"/>
</dbReference>
<evidence type="ECO:0000256" key="3">
    <source>
        <dbReference type="ARBA" id="ARBA00022676"/>
    </source>
</evidence>
<feature type="domain" description="Glycosyltransferase subfamily 4-like N-terminal" evidence="8">
    <location>
        <begin position="26"/>
        <end position="217"/>
    </location>
</feature>
<dbReference type="OrthoDB" id="7847955at2"/>
<feature type="domain" description="Sucrose phosphatase-like" evidence="7">
    <location>
        <begin position="463"/>
        <end position="699"/>
    </location>
</feature>
<evidence type="ECO:0000256" key="1">
    <source>
        <dbReference type="ARBA" id="ARBA00006530"/>
    </source>
</evidence>
<keyword evidence="4" id="KW-0808">Transferase</keyword>
<dbReference type="PANTHER" id="PTHR46039">
    <property type="entry name" value="SUCROSE-PHOSPHATE SYNTHASE 3-RELATED"/>
    <property type="match status" value="1"/>
</dbReference>
<gene>
    <name evidence="9" type="ORF">SAMN05421644_10318</name>
</gene>
<comment type="catalytic activity">
    <reaction evidence="5">
        <text>beta-D-fructose 6-phosphate + UDP-alpha-D-glucose = sucrose 6(F)-phosphate + UDP + H(+)</text>
        <dbReference type="Rhea" id="RHEA:22172"/>
        <dbReference type="ChEBI" id="CHEBI:15378"/>
        <dbReference type="ChEBI" id="CHEBI:57634"/>
        <dbReference type="ChEBI" id="CHEBI:57723"/>
        <dbReference type="ChEBI" id="CHEBI:58223"/>
        <dbReference type="ChEBI" id="CHEBI:58885"/>
        <dbReference type="EC" id="2.4.1.14"/>
    </reaction>
</comment>
<dbReference type="Proteomes" id="UP000198672">
    <property type="component" value="Unassembled WGS sequence"/>
</dbReference>
<dbReference type="Pfam" id="PF00534">
    <property type="entry name" value="Glycos_transf_1"/>
    <property type="match status" value="1"/>
</dbReference>
<dbReference type="NCBIfam" id="TIGR02471">
    <property type="entry name" value="sucr_syn_bact_C"/>
    <property type="match status" value="1"/>
</dbReference>
<evidence type="ECO:0000313" key="10">
    <source>
        <dbReference type="Proteomes" id="UP000198672"/>
    </source>
</evidence>
<evidence type="ECO:0000313" key="9">
    <source>
        <dbReference type="EMBL" id="SDX40906.1"/>
    </source>
</evidence>
<dbReference type="InterPro" id="IPR012822">
    <property type="entry name" value="SucroseP_synth_GlycoTrfase_dom"/>
</dbReference>
<dbReference type="InterPro" id="IPR028098">
    <property type="entry name" value="Glyco_trans_4-like_N"/>
</dbReference>
<dbReference type="NCBIfam" id="TIGR01484">
    <property type="entry name" value="HAD-SF-IIB"/>
    <property type="match status" value="1"/>
</dbReference>
<evidence type="ECO:0000259" key="8">
    <source>
        <dbReference type="Pfam" id="PF13579"/>
    </source>
</evidence>
<name>A0A1H3BG79_ALLWA</name>
<dbReference type="NCBIfam" id="TIGR02472">
    <property type="entry name" value="sucr_P_syn_N"/>
    <property type="match status" value="1"/>
</dbReference>
<feature type="domain" description="Glycosyl transferase family 1" evidence="6">
    <location>
        <begin position="241"/>
        <end position="416"/>
    </location>
</feature>
<evidence type="ECO:0000259" key="6">
    <source>
        <dbReference type="Pfam" id="PF00534"/>
    </source>
</evidence>
<reference evidence="10" key="1">
    <citation type="submission" date="2016-10" db="EMBL/GenBank/DDBJ databases">
        <authorList>
            <person name="Varghese N."/>
            <person name="Submissions S."/>
        </authorList>
    </citation>
    <scope>NUCLEOTIDE SEQUENCE [LARGE SCALE GENOMIC DNA]</scope>
    <source>
        <strain evidence="10">DSM 173</strain>
    </source>
</reference>
<organism evidence="9 10">
    <name type="scientific">Allochromatium warmingii</name>
    <name type="common">Chromatium warmingii</name>
    <dbReference type="NCBI Taxonomy" id="61595"/>
    <lineage>
        <taxon>Bacteria</taxon>
        <taxon>Pseudomonadati</taxon>
        <taxon>Pseudomonadota</taxon>
        <taxon>Gammaproteobacteria</taxon>
        <taxon>Chromatiales</taxon>
        <taxon>Chromatiaceae</taxon>
        <taxon>Allochromatium</taxon>
    </lineage>
</organism>
<accession>A0A1H3BG79</accession>
<keyword evidence="3" id="KW-0328">Glycosyltransferase</keyword>
<dbReference type="GO" id="GO:0016791">
    <property type="term" value="F:phosphatase activity"/>
    <property type="evidence" value="ECO:0007669"/>
    <property type="project" value="UniProtKB-ARBA"/>
</dbReference>
<dbReference type="Gene3D" id="3.90.1070.10">
    <property type="match status" value="1"/>
</dbReference>
<dbReference type="InterPro" id="IPR006380">
    <property type="entry name" value="SPP-like_dom"/>
</dbReference>
<proteinExistence type="inferred from homology"/>
<dbReference type="InterPro" id="IPR023214">
    <property type="entry name" value="HAD_sf"/>
</dbReference>
<dbReference type="Gene3D" id="3.40.50.2000">
    <property type="entry name" value="Glycogen Phosphorylase B"/>
    <property type="match status" value="2"/>
</dbReference>
<dbReference type="SUPFAM" id="SSF53756">
    <property type="entry name" value="UDP-Glycosyltransferase/glycogen phosphorylase"/>
    <property type="match status" value="1"/>
</dbReference>
<dbReference type="STRING" id="61595.SAMN05421644_10318"/>
<dbReference type="Pfam" id="PF13579">
    <property type="entry name" value="Glyco_trans_4_4"/>
    <property type="match status" value="1"/>
</dbReference>
<dbReference type="SUPFAM" id="SSF56784">
    <property type="entry name" value="HAD-like"/>
    <property type="match status" value="1"/>
</dbReference>